<evidence type="ECO:0000313" key="5">
    <source>
        <dbReference type="EMBL" id="GAC41245.1"/>
    </source>
</evidence>
<accession>M9LFU5</accession>
<organism evidence="5 6">
    <name type="scientific">Paenibacillus popilliae ATCC 14706</name>
    <dbReference type="NCBI Taxonomy" id="1212764"/>
    <lineage>
        <taxon>Bacteria</taxon>
        <taxon>Bacillati</taxon>
        <taxon>Bacillota</taxon>
        <taxon>Bacilli</taxon>
        <taxon>Bacillales</taxon>
        <taxon>Paenibacillaceae</taxon>
        <taxon>Paenibacillus</taxon>
    </lineage>
</organism>
<evidence type="ECO:0000256" key="1">
    <source>
        <dbReference type="ARBA" id="ARBA00023015"/>
    </source>
</evidence>
<sequence length="124" mass="14059">MTGMSDLKIFLGVRIRELRKQSGYTQAELGEKCGMKASYIGGAERGSLNISLDSLERIIRALDVSIEQFFSFDMARVDVERLGIAGTLELHVKLLKGRETEDVKLVHRIAKDMLETFDRRIKNN</sequence>
<dbReference type="PROSITE" id="PS50943">
    <property type="entry name" value="HTH_CROC1"/>
    <property type="match status" value="1"/>
</dbReference>
<proteinExistence type="predicted"/>
<keyword evidence="3" id="KW-0804">Transcription</keyword>
<dbReference type="Gene3D" id="1.10.260.40">
    <property type="entry name" value="lambda repressor-like DNA-binding domains"/>
    <property type="match status" value="1"/>
</dbReference>
<dbReference type="EMBL" id="BALG01000025">
    <property type="protein sequence ID" value="GAC41245.1"/>
    <property type="molecule type" value="Genomic_DNA"/>
</dbReference>
<keyword evidence="1" id="KW-0805">Transcription regulation</keyword>
<evidence type="ECO:0000256" key="3">
    <source>
        <dbReference type="ARBA" id="ARBA00023163"/>
    </source>
</evidence>
<dbReference type="Proteomes" id="UP000029453">
    <property type="component" value="Unassembled WGS sequence"/>
</dbReference>
<dbReference type="GO" id="GO:0005829">
    <property type="term" value="C:cytosol"/>
    <property type="evidence" value="ECO:0007669"/>
    <property type="project" value="TreeGrafter"/>
</dbReference>
<comment type="caution">
    <text evidence="5">The sequence shown here is derived from an EMBL/GenBank/DDBJ whole genome shotgun (WGS) entry which is preliminary data.</text>
</comment>
<evidence type="ECO:0000259" key="4">
    <source>
        <dbReference type="PROSITE" id="PS50943"/>
    </source>
</evidence>
<dbReference type="Pfam" id="PF01381">
    <property type="entry name" value="HTH_3"/>
    <property type="match status" value="1"/>
</dbReference>
<dbReference type="GO" id="GO:0003677">
    <property type="term" value="F:DNA binding"/>
    <property type="evidence" value="ECO:0007669"/>
    <property type="project" value="UniProtKB-KW"/>
</dbReference>
<feature type="domain" description="HTH cro/C1-type" evidence="4">
    <location>
        <begin position="15"/>
        <end position="69"/>
    </location>
</feature>
<dbReference type="InterPro" id="IPR001387">
    <property type="entry name" value="Cro/C1-type_HTH"/>
</dbReference>
<dbReference type="InterPro" id="IPR010982">
    <property type="entry name" value="Lambda_DNA-bd_dom_sf"/>
</dbReference>
<dbReference type="AlphaFoldDB" id="M9LFU5"/>
<dbReference type="GO" id="GO:0003700">
    <property type="term" value="F:DNA-binding transcription factor activity"/>
    <property type="evidence" value="ECO:0007669"/>
    <property type="project" value="TreeGrafter"/>
</dbReference>
<reference evidence="5 6" key="1">
    <citation type="submission" date="2012-10" db="EMBL/GenBank/DDBJ databases">
        <title>Draft Genome Sequence of Paenibacillus popilliae ATCC 14706T.</title>
        <authorList>
            <person name="Iiyama K."/>
            <person name="Mori K."/>
            <person name="Mon H."/>
            <person name="Chieda Y."/>
            <person name="Lee J.M."/>
            <person name="Kusakabe T."/>
            <person name="Tashiro K."/>
            <person name="Asano S."/>
            <person name="Yasunaga-Aoki C."/>
            <person name="Shimizu S."/>
        </authorList>
    </citation>
    <scope>NUCLEOTIDE SEQUENCE [LARGE SCALE GENOMIC DNA]</scope>
    <source>
        <strain evidence="5 6">ATCC 14706</strain>
    </source>
</reference>
<evidence type="ECO:0000256" key="2">
    <source>
        <dbReference type="ARBA" id="ARBA00023125"/>
    </source>
</evidence>
<keyword evidence="6" id="KW-1185">Reference proteome</keyword>
<dbReference type="InterPro" id="IPR050807">
    <property type="entry name" value="TransReg_Diox_bact_type"/>
</dbReference>
<protein>
    <submittedName>
        <fullName evidence="5">Predicted transcriptional regulator</fullName>
    </submittedName>
</protein>
<dbReference type="CDD" id="cd00093">
    <property type="entry name" value="HTH_XRE"/>
    <property type="match status" value="1"/>
</dbReference>
<dbReference type="SUPFAM" id="SSF47413">
    <property type="entry name" value="lambda repressor-like DNA-binding domains"/>
    <property type="match status" value="1"/>
</dbReference>
<dbReference type="PANTHER" id="PTHR46797">
    <property type="entry name" value="HTH-TYPE TRANSCRIPTIONAL REGULATOR"/>
    <property type="match status" value="1"/>
</dbReference>
<dbReference type="PANTHER" id="PTHR46797:SF23">
    <property type="entry name" value="HTH-TYPE TRANSCRIPTIONAL REGULATOR SUTR"/>
    <property type="match status" value="1"/>
</dbReference>
<dbReference type="SMART" id="SM00530">
    <property type="entry name" value="HTH_XRE"/>
    <property type="match status" value="1"/>
</dbReference>
<name>M9LFU5_PAEPP</name>
<keyword evidence="2" id="KW-0238">DNA-binding</keyword>
<gene>
    <name evidence="5" type="ORF">PPOP_0595</name>
</gene>
<evidence type="ECO:0000313" key="6">
    <source>
        <dbReference type="Proteomes" id="UP000029453"/>
    </source>
</evidence>